<dbReference type="EMBL" id="UZAH01026522">
    <property type="protein sequence ID" value="VDO81919.1"/>
    <property type="molecule type" value="Genomic_DNA"/>
</dbReference>
<gene>
    <name evidence="1" type="ORF">HPBE_LOCUS9716</name>
</gene>
<evidence type="ECO:0000313" key="3">
    <source>
        <dbReference type="WBParaSite" id="HPBE_0000971501-mRNA-1"/>
    </source>
</evidence>
<dbReference type="AlphaFoldDB" id="A0A183FPX2"/>
<accession>A0A183FPX2</accession>
<organism evidence="2 3">
    <name type="scientific">Heligmosomoides polygyrus</name>
    <name type="common">Parasitic roundworm</name>
    <dbReference type="NCBI Taxonomy" id="6339"/>
    <lineage>
        <taxon>Eukaryota</taxon>
        <taxon>Metazoa</taxon>
        <taxon>Ecdysozoa</taxon>
        <taxon>Nematoda</taxon>
        <taxon>Chromadorea</taxon>
        <taxon>Rhabditida</taxon>
        <taxon>Rhabditina</taxon>
        <taxon>Rhabditomorpha</taxon>
        <taxon>Strongyloidea</taxon>
        <taxon>Heligmosomidae</taxon>
        <taxon>Heligmosomoides</taxon>
    </lineage>
</organism>
<sequence length="124" mass="13907">MYTPLLLAFLYQHEAISARELAHDEKDGIAVRRRKVEDNGRILTSTQLGVFCTFLQLHAVESNLAVTCPLLTGFYPKVNEKAVHNIDACLQDVVPFLEIKRKVDRSEVSVINNFMQMAKSTSAG</sequence>
<reference evidence="3" key="2">
    <citation type="submission" date="2019-09" db="UniProtKB">
        <authorList>
            <consortium name="WormBaseParasite"/>
        </authorList>
    </citation>
    <scope>IDENTIFICATION</scope>
</reference>
<proteinExistence type="predicted"/>
<protein>
    <submittedName>
        <fullName evidence="3">RYDR_ITPR domain-containing protein</fullName>
    </submittedName>
</protein>
<name>A0A183FPX2_HELPZ</name>
<evidence type="ECO:0000313" key="2">
    <source>
        <dbReference type="Proteomes" id="UP000050761"/>
    </source>
</evidence>
<keyword evidence="2" id="KW-1185">Reference proteome</keyword>
<accession>A0A3P7YWR4</accession>
<evidence type="ECO:0000313" key="1">
    <source>
        <dbReference type="EMBL" id="VDO81919.1"/>
    </source>
</evidence>
<dbReference type="Proteomes" id="UP000050761">
    <property type="component" value="Unassembled WGS sequence"/>
</dbReference>
<reference evidence="1 2" key="1">
    <citation type="submission" date="2018-11" db="EMBL/GenBank/DDBJ databases">
        <authorList>
            <consortium name="Pathogen Informatics"/>
        </authorList>
    </citation>
    <scope>NUCLEOTIDE SEQUENCE [LARGE SCALE GENOMIC DNA]</scope>
</reference>
<dbReference type="WBParaSite" id="HPBE_0000971501-mRNA-1">
    <property type="protein sequence ID" value="HPBE_0000971501-mRNA-1"/>
    <property type="gene ID" value="HPBE_0000971501"/>
</dbReference>